<dbReference type="EMBL" id="QDKL01000001">
    <property type="protein sequence ID" value="RZF22273.1"/>
    <property type="molecule type" value="Genomic_DNA"/>
</dbReference>
<dbReference type="InterPro" id="IPR005618">
    <property type="entry name" value="OMPW"/>
</dbReference>
<evidence type="ECO:0000313" key="2">
    <source>
        <dbReference type="EMBL" id="RZF22273.1"/>
    </source>
</evidence>
<keyword evidence="3" id="KW-1185">Reference proteome</keyword>
<dbReference type="PANTHER" id="PTHR36920">
    <property type="match status" value="1"/>
</dbReference>
<dbReference type="SUPFAM" id="SSF56925">
    <property type="entry name" value="OMPA-like"/>
    <property type="match status" value="1"/>
</dbReference>
<comment type="caution">
    <text evidence="2">The sequence shown here is derived from an EMBL/GenBank/DDBJ whole genome shotgun (WGS) entry which is preliminary data.</text>
</comment>
<protein>
    <submittedName>
        <fullName evidence="2">OmpW family protein</fullName>
    </submittedName>
</protein>
<dbReference type="Pfam" id="PF03922">
    <property type="entry name" value="OmpW"/>
    <property type="match status" value="1"/>
</dbReference>
<sequence length="197" mass="21347">MKKTSIVSILLFLMFSSFSFAEGNSMVRVRALSVTPDVSDNIGGNIAINNESVPEIDFSYFFNQNFALELILATATHDVNLNGTGSLGSVSLLPPTLLAQYHMEFGDFKPYVGAGINYTIFYGEVPGDMVSTKYDDAFGYALQLGTDIKVAQNLYLNLDVKKLYLQADATVDTGSGVVNAEVDIDPLLVGIGIGFRF</sequence>
<reference evidence="3" key="1">
    <citation type="journal article" date="2019" name="Int. J. Syst. Evol. Microbiol.">
        <title>Halobacteriovorax valvorus sp. nov., a novel prokaryotic predator isolated from coastal seawater of China.</title>
        <authorList>
            <person name="Chen M.-X."/>
        </authorList>
    </citation>
    <scope>NUCLEOTIDE SEQUENCE [LARGE SCALE GENOMIC DNA]</scope>
    <source>
        <strain evidence="3">BL9</strain>
    </source>
</reference>
<organism evidence="2 3">
    <name type="scientific">Halobacteriovorax vibrionivorans</name>
    <dbReference type="NCBI Taxonomy" id="2152716"/>
    <lineage>
        <taxon>Bacteria</taxon>
        <taxon>Pseudomonadati</taxon>
        <taxon>Bdellovibrionota</taxon>
        <taxon>Bacteriovoracia</taxon>
        <taxon>Bacteriovoracales</taxon>
        <taxon>Halobacteriovoraceae</taxon>
        <taxon>Halobacteriovorax</taxon>
    </lineage>
</organism>
<dbReference type="InterPro" id="IPR011250">
    <property type="entry name" value="OMP/PagP_B-barrel"/>
</dbReference>
<feature type="signal peptide" evidence="1">
    <location>
        <begin position="1"/>
        <end position="21"/>
    </location>
</feature>
<gene>
    <name evidence="2" type="ORF">DAY19_00470</name>
</gene>
<feature type="chain" id="PRO_5046327894" evidence="1">
    <location>
        <begin position="22"/>
        <end position="197"/>
    </location>
</feature>
<name>A0ABY0IH49_9BACT</name>
<dbReference type="RefSeq" id="WP_114705218.1">
    <property type="nucleotide sequence ID" value="NZ_QDKL01000001.1"/>
</dbReference>
<evidence type="ECO:0000256" key="1">
    <source>
        <dbReference type="SAM" id="SignalP"/>
    </source>
</evidence>
<keyword evidence="1" id="KW-0732">Signal</keyword>
<dbReference type="Proteomes" id="UP000443582">
    <property type="component" value="Unassembled WGS sequence"/>
</dbReference>
<accession>A0ABY0IH49</accession>
<dbReference type="PANTHER" id="PTHR36920:SF1">
    <property type="entry name" value="OUTER MEMBRANE PROTEIN W"/>
    <property type="match status" value="1"/>
</dbReference>
<dbReference type="Gene3D" id="2.40.160.20">
    <property type="match status" value="1"/>
</dbReference>
<evidence type="ECO:0000313" key="3">
    <source>
        <dbReference type="Proteomes" id="UP000443582"/>
    </source>
</evidence>
<proteinExistence type="predicted"/>